<dbReference type="InterPro" id="IPR002641">
    <property type="entry name" value="PNPLA_dom"/>
</dbReference>
<accession>A0A6C0HE77</accession>
<dbReference type="Gene3D" id="3.40.1090.10">
    <property type="entry name" value="Cytosolic phospholipase A2 catalytic domain"/>
    <property type="match status" value="2"/>
</dbReference>
<name>A0A6C0HE77_9ZZZZ</name>
<organism evidence="4">
    <name type="scientific">viral metagenome</name>
    <dbReference type="NCBI Taxonomy" id="1070528"/>
    <lineage>
        <taxon>unclassified sequences</taxon>
        <taxon>metagenomes</taxon>
        <taxon>organismal metagenomes</taxon>
    </lineage>
</organism>
<sequence length="285" mass="33417">MENNDTKTFKGLCISAGGMKGLYYLGILDYYYEKKLLDNIEYYAGTSIGSLICLLLIIGYTPKEIFVYLCKNDFSEHFKVMSFENLLKEYGLIDTDKLKKYLEIMVIEKMGYIPTLLEIFMKFKKYFYCNSYNVNTDEKTYFSYKTHPAMLATDAVICSCSIPFLFAKTNIEHNTYVDGAVFEPIPIKILLSHFLEYDYKKILTINFKQKNIEHSEGLLNYANKIILTMIEKQDIIDLAKKTEYIEIETEILPYEFLLDNNKKIAMFLEGKNYIKKRHTIKEKVD</sequence>
<dbReference type="PROSITE" id="PS51635">
    <property type="entry name" value="PNPLA"/>
    <property type="match status" value="1"/>
</dbReference>
<proteinExistence type="predicted"/>
<dbReference type="AlphaFoldDB" id="A0A6C0HE77"/>
<protein>
    <recommendedName>
        <fullName evidence="3">PNPLA domain-containing protein</fullName>
    </recommendedName>
</protein>
<dbReference type="PANTHER" id="PTHR46394:SF1">
    <property type="entry name" value="PNPLA DOMAIN-CONTAINING PROTEIN"/>
    <property type="match status" value="1"/>
</dbReference>
<dbReference type="EMBL" id="MN739936">
    <property type="protein sequence ID" value="QHT78734.1"/>
    <property type="molecule type" value="Genomic_DNA"/>
</dbReference>
<dbReference type="InterPro" id="IPR052580">
    <property type="entry name" value="Lipid_Hydrolase"/>
</dbReference>
<keyword evidence="2" id="KW-1133">Transmembrane helix</keyword>
<feature type="domain" description="PNPLA" evidence="3">
    <location>
        <begin position="12"/>
        <end position="191"/>
    </location>
</feature>
<reference evidence="4" key="1">
    <citation type="journal article" date="2020" name="Nature">
        <title>Giant virus diversity and host interactions through global metagenomics.</title>
        <authorList>
            <person name="Schulz F."/>
            <person name="Roux S."/>
            <person name="Paez-Espino D."/>
            <person name="Jungbluth S."/>
            <person name="Walsh D.A."/>
            <person name="Denef V.J."/>
            <person name="McMahon K.D."/>
            <person name="Konstantinidis K.T."/>
            <person name="Eloe-Fadrosh E.A."/>
            <person name="Kyrpides N.C."/>
            <person name="Woyke T."/>
        </authorList>
    </citation>
    <scope>NUCLEOTIDE SEQUENCE</scope>
    <source>
        <strain evidence="4">GVMAG-M-3300023179-92</strain>
    </source>
</reference>
<keyword evidence="2" id="KW-0472">Membrane</keyword>
<dbReference type="SUPFAM" id="SSF52151">
    <property type="entry name" value="FabD/lysophospholipase-like"/>
    <property type="match status" value="1"/>
</dbReference>
<evidence type="ECO:0000256" key="1">
    <source>
        <dbReference type="ARBA" id="ARBA00023098"/>
    </source>
</evidence>
<evidence type="ECO:0000259" key="3">
    <source>
        <dbReference type="PROSITE" id="PS51635"/>
    </source>
</evidence>
<evidence type="ECO:0000256" key="2">
    <source>
        <dbReference type="SAM" id="Phobius"/>
    </source>
</evidence>
<dbReference type="PANTHER" id="PTHR46394">
    <property type="entry name" value="ANNEXIN"/>
    <property type="match status" value="1"/>
</dbReference>
<feature type="transmembrane region" description="Helical" evidence="2">
    <location>
        <begin position="42"/>
        <end position="61"/>
    </location>
</feature>
<keyword evidence="1" id="KW-0443">Lipid metabolism</keyword>
<dbReference type="Pfam" id="PF01734">
    <property type="entry name" value="Patatin"/>
    <property type="match status" value="1"/>
</dbReference>
<keyword evidence="2" id="KW-0812">Transmembrane</keyword>
<dbReference type="InterPro" id="IPR016035">
    <property type="entry name" value="Acyl_Trfase/lysoPLipase"/>
</dbReference>
<evidence type="ECO:0000313" key="4">
    <source>
        <dbReference type="EMBL" id="QHT78734.1"/>
    </source>
</evidence>
<dbReference type="GO" id="GO:0006629">
    <property type="term" value="P:lipid metabolic process"/>
    <property type="evidence" value="ECO:0007669"/>
    <property type="project" value="UniProtKB-KW"/>
</dbReference>